<reference evidence="2 3" key="1">
    <citation type="journal article" date="2023" name="BMC Biol.">
        <title>The compact genome of the sponge Oopsacas minuta (Hexactinellida) is lacking key metazoan core genes.</title>
        <authorList>
            <person name="Santini S."/>
            <person name="Schenkelaars Q."/>
            <person name="Jourda C."/>
            <person name="Duchesne M."/>
            <person name="Belahbib H."/>
            <person name="Rocher C."/>
            <person name="Selva M."/>
            <person name="Riesgo A."/>
            <person name="Vervoort M."/>
            <person name="Leys S.P."/>
            <person name="Kodjabachian L."/>
            <person name="Le Bivic A."/>
            <person name="Borchiellini C."/>
            <person name="Claverie J.M."/>
            <person name="Renard E."/>
        </authorList>
    </citation>
    <scope>NUCLEOTIDE SEQUENCE [LARGE SCALE GENOMIC DNA]</scope>
    <source>
        <strain evidence="2">SPO-2</strain>
    </source>
</reference>
<sequence>MDVMKPRFAVRERAIGMIEAGSTQKTVANTLRATIPTVRNWCKRHRAGYLLDGKPRSGRPTKHSRIPKIIIRKSIGIRYNSTRNLAKYISSKSVTVSKDTIHRYLRDIIGAKAYKRPSYPKLTEKQKVKRLEFCQERKTWTGRDWERVLFSDESPLELSHPTNRQNDRVWDINPHNITPVESVKTPPKMMVWGMMSWPGLSELHFISPKRLVNTDYYINDILEKCYLPTFKHRKTRASLT</sequence>
<feature type="domain" description="Transposase Tc1-like" evidence="1">
    <location>
        <begin position="70"/>
        <end position="137"/>
    </location>
</feature>
<dbReference type="InterPro" id="IPR009057">
    <property type="entry name" value="Homeodomain-like_sf"/>
</dbReference>
<accession>A0AAV7K4U1</accession>
<dbReference type="Gene3D" id="3.30.420.10">
    <property type="entry name" value="Ribonuclease H-like superfamily/Ribonuclease H"/>
    <property type="match status" value="1"/>
</dbReference>
<dbReference type="InterPro" id="IPR002492">
    <property type="entry name" value="Transposase_Tc1-like"/>
</dbReference>
<evidence type="ECO:0000313" key="2">
    <source>
        <dbReference type="EMBL" id="KAI6656211.1"/>
    </source>
</evidence>
<dbReference type="EMBL" id="JAKMXF010000155">
    <property type="protein sequence ID" value="KAI6656211.1"/>
    <property type="molecule type" value="Genomic_DNA"/>
</dbReference>
<dbReference type="SUPFAM" id="SSF46689">
    <property type="entry name" value="Homeodomain-like"/>
    <property type="match status" value="1"/>
</dbReference>
<comment type="caution">
    <text evidence="2">The sequence shown here is derived from an EMBL/GenBank/DDBJ whole genome shotgun (WGS) entry which is preliminary data.</text>
</comment>
<dbReference type="GO" id="GO:0003677">
    <property type="term" value="F:DNA binding"/>
    <property type="evidence" value="ECO:0007669"/>
    <property type="project" value="InterPro"/>
</dbReference>
<dbReference type="Proteomes" id="UP001165289">
    <property type="component" value="Unassembled WGS sequence"/>
</dbReference>
<evidence type="ECO:0000259" key="1">
    <source>
        <dbReference type="Pfam" id="PF01498"/>
    </source>
</evidence>
<dbReference type="InterPro" id="IPR036397">
    <property type="entry name" value="RNaseH_sf"/>
</dbReference>
<protein>
    <recommendedName>
        <fullName evidence="1">Transposase Tc1-like domain-containing protein</fullName>
    </recommendedName>
</protein>
<proteinExistence type="predicted"/>
<dbReference type="GO" id="GO:0006313">
    <property type="term" value="P:DNA transposition"/>
    <property type="evidence" value="ECO:0007669"/>
    <property type="project" value="InterPro"/>
</dbReference>
<keyword evidence="3" id="KW-1185">Reference proteome</keyword>
<dbReference type="Pfam" id="PF01498">
    <property type="entry name" value="HTH_Tnp_Tc3_2"/>
    <property type="match status" value="1"/>
</dbReference>
<name>A0AAV7K4U1_9METZ</name>
<gene>
    <name evidence="2" type="ORF">LOD99_1544</name>
</gene>
<dbReference type="GO" id="GO:0015074">
    <property type="term" value="P:DNA integration"/>
    <property type="evidence" value="ECO:0007669"/>
    <property type="project" value="InterPro"/>
</dbReference>
<dbReference type="AlphaFoldDB" id="A0AAV7K4U1"/>
<evidence type="ECO:0000313" key="3">
    <source>
        <dbReference type="Proteomes" id="UP001165289"/>
    </source>
</evidence>
<organism evidence="2 3">
    <name type="scientific">Oopsacas minuta</name>
    <dbReference type="NCBI Taxonomy" id="111878"/>
    <lineage>
        <taxon>Eukaryota</taxon>
        <taxon>Metazoa</taxon>
        <taxon>Porifera</taxon>
        <taxon>Hexactinellida</taxon>
        <taxon>Hexasterophora</taxon>
        <taxon>Lyssacinosida</taxon>
        <taxon>Leucopsacidae</taxon>
        <taxon>Oopsacas</taxon>
    </lineage>
</organism>